<dbReference type="Pfam" id="PF07536">
    <property type="entry name" value="HWE_HK"/>
    <property type="match status" value="1"/>
</dbReference>
<proteinExistence type="predicted"/>
<dbReference type="EMBL" id="JACIIU010000007">
    <property type="protein sequence ID" value="MBB6261250.1"/>
    <property type="molecule type" value="Genomic_DNA"/>
</dbReference>
<evidence type="ECO:0000256" key="7">
    <source>
        <dbReference type="ARBA" id="ARBA00022840"/>
    </source>
</evidence>
<dbReference type="SMART" id="SM00911">
    <property type="entry name" value="HWE_HK"/>
    <property type="match status" value="1"/>
</dbReference>
<comment type="catalytic activity">
    <reaction evidence="1">
        <text>ATP + protein L-histidine = ADP + protein N-phospho-L-histidine.</text>
        <dbReference type="EC" id="2.7.13.3"/>
    </reaction>
</comment>
<sequence length="376" mass="42526">MPENAEQIVLFHQGSAMRANNFSSTANTNEMTALMKEGDTSESVQLQPLEVSEFSRLRSLTRSMRNARVCILYQSANFKYVWSENLPPMWQDKWFKGCTDKVLMNEAAAAKLKASREEAVTTGTPQMVELNILTGNSSRWYEFYSDCDYRDNGELSGILTTMVDISELKRREQILKALLREVSHRSKNLLSIIQSVAAQTARFTDTIDSFLDKFRGRIQSLSQAQDLVTDSNWQGALFRDLVRSQLEKYTDINDSHLQVTGENPYLFPSAALHLGLALHELIVNATSYGGLNPQSKNNVVINIRASETAEGEDLLIFEWHETDFYNIPIDESSTPRFGSAVLQRIIPAVVDGEAEYLKDENGVTYRLTIAKEHFDL</sequence>
<accession>A0A841LWJ9</accession>
<dbReference type="Gene3D" id="3.30.450.20">
    <property type="entry name" value="PAS domain"/>
    <property type="match status" value="1"/>
</dbReference>
<dbReference type="GO" id="GO:0005524">
    <property type="term" value="F:ATP binding"/>
    <property type="evidence" value="ECO:0007669"/>
    <property type="project" value="UniProtKB-KW"/>
</dbReference>
<dbReference type="GO" id="GO:0004673">
    <property type="term" value="F:protein histidine kinase activity"/>
    <property type="evidence" value="ECO:0007669"/>
    <property type="project" value="UniProtKB-EC"/>
</dbReference>
<feature type="domain" description="Signal transduction histidine kinase HWE region" evidence="8">
    <location>
        <begin position="181"/>
        <end position="263"/>
    </location>
</feature>
<evidence type="ECO:0000256" key="2">
    <source>
        <dbReference type="ARBA" id="ARBA00012438"/>
    </source>
</evidence>
<evidence type="ECO:0000259" key="8">
    <source>
        <dbReference type="SMART" id="SM00911"/>
    </source>
</evidence>
<organism evidence="9 10">
    <name type="scientific">Paenochrobactrum gallinarii</name>
    <dbReference type="NCBI Taxonomy" id="643673"/>
    <lineage>
        <taxon>Bacteria</taxon>
        <taxon>Pseudomonadati</taxon>
        <taxon>Pseudomonadota</taxon>
        <taxon>Alphaproteobacteria</taxon>
        <taxon>Hyphomicrobiales</taxon>
        <taxon>Brucellaceae</taxon>
        <taxon>Paenochrobactrum</taxon>
    </lineage>
</organism>
<keyword evidence="5" id="KW-0547">Nucleotide-binding</keyword>
<dbReference type="EC" id="2.7.13.3" evidence="2"/>
<keyword evidence="7" id="KW-0067">ATP-binding</keyword>
<dbReference type="PANTHER" id="PTHR41523:SF7">
    <property type="entry name" value="HISTIDINE KINASE"/>
    <property type="match status" value="1"/>
</dbReference>
<keyword evidence="3" id="KW-0597">Phosphoprotein</keyword>
<comment type="caution">
    <text evidence="9">The sequence shown here is derived from an EMBL/GenBank/DDBJ whole genome shotgun (WGS) entry which is preliminary data.</text>
</comment>
<evidence type="ECO:0000256" key="5">
    <source>
        <dbReference type="ARBA" id="ARBA00022741"/>
    </source>
</evidence>
<evidence type="ECO:0000256" key="6">
    <source>
        <dbReference type="ARBA" id="ARBA00022777"/>
    </source>
</evidence>
<dbReference type="InterPro" id="IPR011102">
    <property type="entry name" value="Sig_transdc_His_kinase_HWE"/>
</dbReference>
<reference evidence="9 10" key="1">
    <citation type="submission" date="2020-08" db="EMBL/GenBank/DDBJ databases">
        <title>Genomic Encyclopedia of Type Strains, Phase IV (KMG-IV): sequencing the most valuable type-strain genomes for metagenomic binning, comparative biology and taxonomic classification.</title>
        <authorList>
            <person name="Goeker M."/>
        </authorList>
    </citation>
    <scope>NUCLEOTIDE SEQUENCE [LARGE SCALE GENOMIC DNA]</scope>
    <source>
        <strain evidence="9 10">DSM 22336</strain>
    </source>
</reference>
<evidence type="ECO:0000256" key="4">
    <source>
        <dbReference type="ARBA" id="ARBA00022679"/>
    </source>
</evidence>
<keyword evidence="6 9" id="KW-0418">Kinase</keyword>
<dbReference type="AlphaFoldDB" id="A0A841LWJ9"/>
<evidence type="ECO:0000313" key="10">
    <source>
        <dbReference type="Proteomes" id="UP000555393"/>
    </source>
</evidence>
<dbReference type="SUPFAM" id="SSF55785">
    <property type="entry name" value="PYP-like sensor domain (PAS domain)"/>
    <property type="match status" value="1"/>
</dbReference>
<keyword evidence="10" id="KW-1185">Reference proteome</keyword>
<gene>
    <name evidence="9" type="ORF">FHS77_001801</name>
</gene>
<keyword evidence="4" id="KW-0808">Transferase</keyword>
<protein>
    <recommendedName>
        <fullName evidence="2">histidine kinase</fullName>
        <ecNumber evidence="2">2.7.13.3</ecNumber>
    </recommendedName>
</protein>
<evidence type="ECO:0000313" key="9">
    <source>
        <dbReference type="EMBL" id="MBB6261250.1"/>
    </source>
</evidence>
<name>A0A841LWJ9_9HYPH</name>
<dbReference type="PANTHER" id="PTHR41523">
    <property type="entry name" value="TWO-COMPONENT SYSTEM SENSOR PROTEIN"/>
    <property type="match status" value="1"/>
</dbReference>
<evidence type="ECO:0000256" key="1">
    <source>
        <dbReference type="ARBA" id="ARBA00000085"/>
    </source>
</evidence>
<evidence type="ECO:0000256" key="3">
    <source>
        <dbReference type="ARBA" id="ARBA00022553"/>
    </source>
</evidence>
<dbReference type="Proteomes" id="UP000555393">
    <property type="component" value="Unassembled WGS sequence"/>
</dbReference>
<dbReference type="InterPro" id="IPR035965">
    <property type="entry name" value="PAS-like_dom_sf"/>
</dbReference>